<dbReference type="GO" id="GO:0016887">
    <property type="term" value="F:ATP hydrolysis activity"/>
    <property type="evidence" value="ECO:0007669"/>
    <property type="project" value="UniProtKB-UniRule"/>
</dbReference>
<dbReference type="Pfam" id="PF00004">
    <property type="entry name" value="AAA"/>
    <property type="match status" value="1"/>
</dbReference>
<dbReference type="SUPFAM" id="SSF54211">
    <property type="entry name" value="Ribosomal protein S5 domain 2-like"/>
    <property type="match status" value="1"/>
</dbReference>
<evidence type="ECO:0000256" key="1">
    <source>
        <dbReference type="ARBA" id="ARBA00004496"/>
    </source>
</evidence>
<dbReference type="GO" id="GO:0006515">
    <property type="term" value="P:protein quality control for misfolded or incompletely synthesized proteins"/>
    <property type="evidence" value="ECO:0007669"/>
    <property type="project" value="UniProtKB-UniRule"/>
</dbReference>
<keyword evidence="8 10" id="KW-0346">Stress response</keyword>
<evidence type="ECO:0000256" key="15">
    <source>
        <dbReference type="SAM" id="MobiDB-lite"/>
    </source>
</evidence>
<evidence type="ECO:0000256" key="5">
    <source>
        <dbReference type="ARBA" id="ARBA00022801"/>
    </source>
</evidence>
<evidence type="ECO:0000256" key="8">
    <source>
        <dbReference type="ARBA" id="ARBA00023016"/>
    </source>
</evidence>
<dbReference type="InterPro" id="IPR054594">
    <property type="entry name" value="Lon_lid"/>
</dbReference>
<dbReference type="FunFam" id="1.20.5.5270:FF:000002">
    <property type="entry name" value="Lon protease homolog"/>
    <property type="match status" value="1"/>
</dbReference>
<keyword evidence="2 10" id="KW-0963">Cytoplasm</keyword>
<dbReference type="PRINTS" id="PR00830">
    <property type="entry name" value="ENDOLAPTASE"/>
</dbReference>
<dbReference type="GO" id="GO:0004176">
    <property type="term" value="F:ATP-dependent peptidase activity"/>
    <property type="evidence" value="ECO:0007669"/>
    <property type="project" value="UniProtKB-UniRule"/>
</dbReference>
<evidence type="ECO:0000256" key="9">
    <source>
        <dbReference type="ARBA" id="ARBA00050665"/>
    </source>
</evidence>
<dbReference type="HAMAP" id="MF_01973">
    <property type="entry name" value="lon_bact"/>
    <property type="match status" value="1"/>
</dbReference>
<dbReference type="InterPro" id="IPR027417">
    <property type="entry name" value="P-loop_NTPase"/>
</dbReference>
<keyword evidence="7 10" id="KW-0067">ATP-binding</keyword>
<protein>
    <recommendedName>
        <fullName evidence="10 11">Lon protease</fullName>
        <ecNumber evidence="10 11">3.4.21.53</ecNumber>
    </recommendedName>
    <alternativeName>
        <fullName evidence="10">ATP-dependent protease La</fullName>
    </alternativeName>
</protein>
<dbReference type="SMART" id="SM00464">
    <property type="entry name" value="LON"/>
    <property type="match status" value="1"/>
</dbReference>
<dbReference type="PROSITE" id="PS51787">
    <property type="entry name" value="LON_N"/>
    <property type="match status" value="1"/>
</dbReference>
<evidence type="ECO:0000313" key="19">
    <source>
        <dbReference type="Proteomes" id="UP000005835"/>
    </source>
</evidence>
<dbReference type="InterPro" id="IPR003111">
    <property type="entry name" value="Lon_prtase_N"/>
</dbReference>
<dbReference type="FunFam" id="3.40.50.300:FF:000021">
    <property type="entry name" value="Lon protease homolog"/>
    <property type="match status" value="1"/>
</dbReference>
<dbReference type="PIRSF" id="PIRSF001174">
    <property type="entry name" value="Lon_proteas"/>
    <property type="match status" value="1"/>
</dbReference>
<evidence type="ECO:0000256" key="13">
    <source>
        <dbReference type="PIRSR" id="PIRSR001174-2"/>
    </source>
</evidence>
<dbReference type="HOGENOM" id="CLU_004109_4_3_4"/>
<dbReference type="SUPFAM" id="SSF52540">
    <property type="entry name" value="P-loop containing nucleoside triphosphate hydrolases"/>
    <property type="match status" value="1"/>
</dbReference>
<evidence type="ECO:0000313" key="18">
    <source>
        <dbReference type="EMBL" id="EKB30884.1"/>
    </source>
</evidence>
<dbReference type="Gene3D" id="1.20.58.1480">
    <property type="match status" value="1"/>
</dbReference>
<evidence type="ECO:0000256" key="6">
    <source>
        <dbReference type="ARBA" id="ARBA00022825"/>
    </source>
</evidence>
<dbReference type="InterPro" id="IPR015947">
    <property type="entry name" value="PUA-like_sf"/>
</dbReference>
<keyword evidence="3 10" id="KW-0645">Protease</keyword>
<dbReference type="InterPro" id="IPR004815">
    <property type="entry name" value="Lon_bac/euk-typ"/>
</dbReference>
<dbReference type="AlphaFoldDB" id="K1KGP6"/>
<evidence type="ECO:0000259" key="17">
    <source>
        <dbReference type="PROSITE" id="PS51787"/>
    </source>
</evidence>
<dbReference type="PANTHER" id="PTHR10046">
    <property type="entry name" value="ATP DEPENDENT LON PROTEASE FAMILY MEMBER"/>
    <property type="match status" value="1"/>
</dbReference>
<evidence type="ECO:0000256" key="3">
    <source>
        <dbReference type="ARBA" id="ARBA00022670"/>
    </source>
</evidence>
<comment type="induction">
    <text evidence="10">By heat shock.</text>
</comment>
<proteinExistence type="evidence at transcript level"/>
<dbReference type="InterPro" id="IPR003959">
    <property type="entry name" value="ATPase_AAA_core"/>
</dbReference>
<dbReference type="InterPro" id="IPR003593">
    <property type="entry name" value="AAA+_ATPase"/>
</dbReference>
<dbReference type="GO" id="GO:0005524">
    <property type="term" value="F:ATP binding"/>
    <property type="evidence" value="ECO:0007669"/>
    <property type="project" value="UniProtKB-UniRule"/>
</dbReference>
<comment type="subcellular location">
    <subcellularLocation>
        <location evidence="1 10 11">Cytoplasm</location>
    </subcellularLocation>
</comment>
<feature type="active site" evidence="10 12">
    <location>
        <position position="728"/>
    </location>
</feature>
<dbReference type="Pfam" id="PF22667">
    <property type="entry name" value="Lon_lid"/>
    <property type="match status" value="1"/>
</dbReference>
<keyword evidence="19" id="KW-1185">Reference proteome</keyword>
<dbReference type="eggNOG" id="COG0466">
    <property type="taxonomic scope" value="Bacteria"/>
</dbReference>
<dbReference type="CDD" id="cd19500">
    <property type="entry name" value="RecA-like_Lon"/>
    <property type="match status" value="1"/>
</dbReference>
<dbReference type="EC" id="3.4.21.53" evidence="10 11"/>
<reference evidence="18 19" key="1">
    <citation type="submission" date="2012-05" db="EMBL/GenBank/DDBJ databases">
        <title>The Genome Sequence of Sutterella wadsworthensis 2_1_59BFAA.</title>
        <authorList>
            <consortium name="The Broad Institute Genome Sequencing Platform"/>
            <person name="Earl A."/>
            <person name="Ward D."/>
            <person name="Feldgarden M."/>
            <person name="Gevers D."/>
            <person name="Daigneault M."/>
            <person name="Strauss J."/>
            <person name="Allen-Vercoe E."/>
            <person name="Walker B."/>
            <person name="Young S.K."/>
            <person name="Zeng Q."/>
            <person name="Gargeya S."/>
            <person name="Fitzgerald M."/>
            <person name="Haas B."/>
            <person name="Abouelleil A."/>
            <person name="Alvarado L."/>
            <person name="Arachchi H.M."/>
            <person name="Berlin A.M."/>
            <person name="Chapman S.B."/>
            <person name="Goldberg J."/>
            <person name="Griggs A."/>
            <person name="Gujja S."/>
            <person name="Hansen M."/>
            <person name="Howarth C."/>
            <person name="Imamovic A."/>
            <person name="Larimer J."/>
            <person name="McCowen C."/>
            <person name="Montmayeur A."/>
            <person name="Murphy C."/>
            <person name="Neiman D."/>
            <person name="Pearson M."/>
            <person name="Priest M."/>
            <person name="Roberts A."/>
            <person name="Saif S."/>
            <person name="Shea T."/>
            <person name="Sisk P."/>
            <person name="Sykes S."/>
            <person name="Wortman J."/>
            <person name="Nusbaum C."/>
            <person name="Birren B."/>
        </authorList>
    </citation>
    <scope>NUCLEOTIDE SEQUENCE [LARGE SCALE GENOMIC DNA]</scope>
    <source>
        <strain evidence="18 19">2_1_59BFAA</strain>
    </source>
</reference>
<comment type="caution">
    <text evidence="18">The sequence shown here is derived from an EMBL/GenBank/DDBJ whole genome shotgun (WGS) entry which is preliminary data.</text>
</comment>
<dbReference type="Gene3D" id="1.20.5.5270">
    <property type="match status" value="1"/>
</dbReference>
<evidence type="ECO:0000256" key="7">
    <source>
        <dbReference type="ARBA" id="ARBA00022840"/>
    </source>
</evidence>
<dbReference type="STRING" id="742823.HMPREF9465_01574"/>
<dbReference type="PROSITE" id="PS51786">
    <property type="entry name" value="LON_PROTEOLYTIC"/>
    <property type="match status" value="1"/>
</dbReference>
<dbReference type="Proteomes" id="UP000005835">
    <property type="component" value="Unassembled WGS sequence"/>
</dbReference>
<feature type="region of interest" description="Disordered" evidence="15">
    <location>
        <begin position="797"/>
        <end position="827"/>
    </location>
</feature>
<dbReference type="OrthoDB" id="9803599at2"/>
<dbReference type="NCBIfam" id="TIGR00763">
    <property type="entry name" value="lon"/>
    <property type="match status" value="1"/>
</dbReference>
<dbReference type="InterPro" id="IPR027065">
    <property type="entry name" value="Lon_Prtase"/>
</dbReference>
<dbReference type="EMBL" id="ADMG01000035">
    <property type="protein sequence ID" value="EKB30884.1"/>
    <property type="molecule type" value="Genomic_DNA"/>
</dbReference>
<dbReference type="InterPro" id="IPR020568">
    <property type="entry name" value="Ribosomal_Su5_D2-typ_SF"/>
</dbReference>
<dbReference type="GO" id="GO:0043565">
    <property type="term" value="F:sequence-specific DNA binding"/>
    <property type="evidence" value="ECO:0007669"/>
    <property type="project" value="UniProtKB-UniRule"/>
</dbReference>
<dbReference type="SUPFAM" id="SSF88697">
    <property type="entry name" value="PUA domain-like"/>
    <property type="match status" value="1"/>
</dbReference>
<name>K1KGP6_9BURK</name>
<comment type="similarity">
    <text evidence="10 11 14">Belongs to the peptidase S16 family.</text>
</comment>
<dbReference type="RefSeq" id="WP_005435821.1">
    <property type="nucleotide sequence ID" value="NZ_JH815517.1"/>
</dbReference>
<accession>K1KGP6</accession>
<comment type="function">
    <text evidence="10">ATP-dependent serine protease that mediates the selective degradation of mutant and abnormal proteins as well as certain short-lived regulatory proteins. Required for cellular homeostasis and for survival from DNA damage and developmental changes induced by stress. Degrades polypeptides processively to yield small peptide fragments that are 5 to 10 amino acids long. Binds to DNA in a double-stranded, site-specific manner.</text>
</comment>
<dbReference type="Gene3D" id="2.30.130.40">
    <property type="entry name" value="LON domain-like"/>
    <property type="match status" value="1"/>
</dbReference>
<dbReference type="InterPro" id="IPR008269">
    <property type="entry name" value="Lon_proteolytic"/>
</dbReference>
<dbReference type="InterPro" id="IPR014721">
    <property type="entry name" value="Ribsml_uS5_D2-typ_fold_subgr"/>
</dbReference>
<dbReference type="Gene3D" id="3.40.50.300">
    <property type="entry name" value="P-loop containing nucleotide triphosphate hydrolases"/>
    <property type="match status" value="1"/>
</dbReference>
<feature type="domain" description="Lon proteolytic" evidence="16">
    <location>
        <begin position="598"/>
        <end position="779"/>
    </location>
</feature>
<comment type="subunit">
    <text evidence="10 11">Homohexamer. Organized in a ring with a central cavity.</text>
</comment>
<evidence type="ECO:0000256" key="10">
    <source>
        <dbReference type="HAMAP-Rule" id="MF_01973"/>
    </source>
</evidence>
<keyword evidence="6 10" id="KW-0720">Serine protease</keyword>
<dbReference type="InterPro" id="IPR027543">
    <property type="entry name" value="Lon_bac"/>
</dbReference>
<evidence type="ECO:0000256" key="12">
    <source>
        <dbReference type="PIRSR" id="PIRSR001174-1"/>
    </source>
</evidence>
<dbReference type="GO" id="GO:0005737">
    <property type="term" value="C:cytoplasm"/>
    <property type="evidence" value="ECO:0007669"/>
    <property type="project" value="UniProtKB-SubCell"/>
</dbReference>
<dbReference type="PATRIC" id="fig|742823.3.peg.1566"/>
<gene>
    <name evidence="10" type="primary">lon</name>
    <name evidence="18" type="ORF">HMPREF9465_01574</name>
</gene>
<dbReference type="GO" id="GO:0004252">
    <property type="term" value="F:serine-type endopeptidase activity"/>
    <property type="evidence" value="ECO:0007669"/>
    <property type="project" value="UniProtKB-UniRule"/>
</dbReference>
<evidence type="ECO:0000256" key="4">
    <source>
        <dbReference type="ARBA" id="ARBA00022741"/>
    </source>
</evidence>
<evidence type="ECO:0000256" key="11">
    <source>
        <dbReference type="PIRNR" id="PIRNR001174"/>
    </source>
</evidence>
<dbReference type="SMART" id="SM00382">
    <property type="entry name" value="AAA"/>
    <property type="match status" value="1"/>
</dbReference>
<comment type="catalytic activity">
    <reaction evidence="9 10 11 14">
        <text>Hydrolysis of proteins in presence of ATP.</text>
        <dbReference type="EC" id="3.4.21.53"/>
    </reaction>
</comment>
<dbReference type="Gene3D" id="1.10.8.60">
    <property type="match status" value="1"/>
</dbReference>
<dbReference type="GO" id="GO:0034605">
    <property type="term" value="P:cellular response to heat"/>
    <property type="evidence" value="ECO:0007669"/>
    <property type="project" value="UniProtKB-UniRule"/>
</dbReference>
<dbReference type="Pfam" id="PF05362">
    <property type="entry name" value="Lon_C"/>
    <property type="match status" value="1"/>
</dbReference>
<evidence type="ECO:0000259" key="16">
    <source>
        <dbReference type="PROSITE" id="PS51786"/>
    </source>
</evidence>
<feature type="binding site" evidence="10 13">
    <location>
        <begin position="360"/>
        <end position="367"/>
    </location>
    <ligand>
        <name>ATP</name>
        <dbReference type="ChEBI" id="CHEBI:30616"/>
    </ligand>
</feature>
<keyword evidence="4 10" id="KW-0547">Nucleotide-binding</keyword>
<keyword evidence="5 10" id="KW-0378">Hydrolase</keyword>
<evidence type="ECO:0000256" key="14">
    <source>
        <dbReference type="PROSITE-ProRule" id="PRU01122"/>
    </source>
</evidence>
<dbReference type="InterPro" id="IPR046336">
    <property type="entry name" value="Lon_prtase_N_sf"/>
</dbReference>
<feature type="domain" description="Lon N-terminal" evidence="17">
    <location>
        <begin position="14"/>
        <end position="207"/>
    </location>
</feature>
<sequence>MTDGEVIYPEQIEVPAVAVRDMVIFPSTLVPVFMAREASVNAARKAFQSDNKYVFVVTQKEPDTDAPKQDDCYGVGTLASVMQFFGLADGTSKMLVEGLARYRVDSLFERDGSLVARCTRLHTVYAPERTLEPLRRQLMSEWKKYGSFGTGKSEPAGRFDAETDPERLLDLVCGQMSGLAAAKMEMLAEVDLAARFRHGIDFLLTQIDLQKLNVRIDGRVKRQMDKNQRDYYLHEQLKAIRKELGDTDEGADEEYADLEARIASAKMPKYAEETVRNELRRLRQMPAMSSESVVVRSYIETLTDYPWTKKSRVSRDLEAAARILDEDHSGLEKVKERILEYLAVQKRVGKVKSPILCFVGAPGVGKTSLGESIARATGRKYVRVALGGVHDESEIRGHRRTYVGSMPGQIIKSMIRAGVRNPLFLLDEIDKMGTDHRGDPASAMLEVLDPEQNNAFADHYMEIPVDLSDVMFVATSNSYDIPPALLDRMEVISLSGYTEEEKIHISEHHLIPKQLRATGLKAEEVDLPREAIVDIIRYWTREAGVRGLERLIGKIFRKVVFAADKKGGSMPEKVVIKPESLSTYLGPAKYTIGLASKEPRVGVVNGLAWTSVGGEMLVIEAQIFPGKGGVQRTGSLGDVMKESVETARSVVRARAANLGIDTKRFYETDLHVHYPEGATPKDGPSAGIATTTAIISAMTGIPVRSDVAMTGEITLHGEVLEIGGLKEKLLAAVRAGCTKILIPDVNRRDLEDVPETAKTQIEVIPVKTIDEVIAQALVRLPEPLAVEAETAGAAAGAATGEAAASAAEERSSKASSAGKTPTLEVHA</sequence>
<dbReference type="Pfam" id="PF02190">
    <property type="entry name" value="LON_substr_bdg"/>
    <property type="match status" value="1"/>
</dbReference>
<dbReference type="NCBIfam" id="NF008053">
    <property type="entry name" value="PRK10787.1"/>
    <property type="match status" value="1"/>
</dbReference>
<organism evidence="18 19">
    <name type="scientific">Sutterella wadsworthensis 2_1_59BFAA</name>
    <dbReference type="NCBI Taxonomy" id="742823"/>
    <lineage>
        <taxon>Bacteria</taxon>
        <taxon>Pseudomonadati</taxon>
        <taxon>Pseudomonadota</taxon>
        <taxon>Betaproteobacteria</taxon>
        <taxon>Burkholderiales</taxon>
        <taxon>Sutterellaceae</taxon>
        <taxon>Sutterella</taxon>
    </lineage>
</organism>
<evidence type="ECO:0000256" key="2">
    <source>
        <dbReference type="ARBA" id="ARBA00022490"/>
    </source>
</evidence>
<dbReference type="Gene3D" id="3.30.230.10">
    <property type="match status" value="1"/>
</dbReference>
<feature type="compositionally biased region" description="Low complexity" evidence="15">
    <location>
        <begin position="797"/>
        <end position="806"/>
    </location>
</feature>
<feature type="active site" evidence="10 12">
    <location>
        <position position="685"/>
    </location>
</feature>